<evidence type="ECO:0000313" key="2">
    <source>
        <dbReference type="EMBL" id="SVC31109.1"/>
    </source>
</evidence>
<feature type="non-terminal residue" evidence="2">
    <location>
        <position position="1"/>
    </location>
</feature>
<dbReference type="NCBIfam" id="TIGR04183">
    <property type="entry name" value="Por_Secre_tail"/>
    <property type="match status" value="1"/>
</dbReference>
<dbReference type="AlphaFoldDB" id="A0A382L3B9"/>
<dbReference type="Pfam" id="PF18962">
    <property type="entry name" value="Por_Secre_tail"/>
    <property type="match status" value="1"/>
</dbReference>
<dbReference type="Gene3D" id="2.60.40.4070">
    <property type="match status" value="1"/>
</dbReference>
<protein>
    <recommendedName>
        <fullName evidence="1">Secretion system C-terminal sorting domain-containing protein</fullName>
    </recommendedName>
</protein>
<evidence type="ECO:0000259" key="1">
    <source>
        <dbReference type="Pfam" id="PF18962"/>
    </source>
</evidence>
<sequence>DLFPTAVQGSLYGFNGTYTPESDLTPGTGYWLRFSDTGSTTITGSTISSLTVSLTQGWNLISGISEAVDVTSISDPDEIIVPGSLYGFTGTYEGASQLTPGQGYWLRTTAAGDVTISGGAAARTIDPFIDRTKEANVLSFNGSELYFGVSVQEEELLSYQLPPKPPVGSFDVRFSDDMKMTESAGAIDIMNNTDRLTISYTINIDAGERMRWVLTSDEGKEYELNGSGEIVVNGNISGFTLNKVSEVPLTYSISQNYPNPFNPVTSIHYEIPEESFVTISVYNMMGQKVTDLVHGLRSVGYHQTIWNSNNMEGDPVSSGVYIYTIESGNFRTMKKMVLMK</sequence>
<organism evidence="2">
    <name type="scientific">marine metagenome</name>
    <dbReference type="NCBI Taxonomy" id="408172"/>
    <lineage>
        <taxon>unclassified sequences</taxon>
        <taxon>metagenomes</taxon>
        <taxon>ecological metagenomes</taxon>
    </lineage>
</organism>
<name>A0A382L3B9_9ZZZZ</name>
<dbReference type="EMBL" id="UINC01084449">
    <property type="protein sequence ID" value="SVC31109.1"/>
    <property type="molecule type" value="Genomic_DNA"/>
</dbReference>
<accession>A0A382L3B9</accession>
<proteinExistence type="predicted"/>
<feature type="domain" description="Secretion system C-terminal sorting" evidence="1">
    <location>
        <begin position="257"/>
        <end position="337"/>
    </location>
</feature>
<dbReference type="InterPro" id="IPR026444">
    <property type="entry name" value="Secre_tail"/>
</dbReference>
<gene>
    <name evidence="2" type="ORF">METZ01_LOCUS283963</name>
</gene>
<reference evidence="2" key="1">
    <citation type="submission" date="2018-05" db="EMBL/GenBank/DDBJ databases">
        <authorList>
            <person name="Lanie J.A."/>
            <person name="Ng W.-L."/>
            <person name="Kazmierczak K.M."/>
            <person name="Andrzejewski T.M."/>
            <person name="Davidsen T.M."/>
            <person name="Wayne K.J."/>
            <person name="Tettelin H."/>
            <person name="Glass J.I."/>
            <person name="Rusch D."/>
            <person name="Podicherti R."/>
            <person name="Tsui H.-C.T."/>
            <person name="Winkler M.E."/>
        </authorList>
    </citation>
    <scope>NUCLEOTIDE SEQUENCE</scope>
</reference>